<dbReference type="Gene3D" id="3.40.50.1820">
    <property type="entry name" value="alpha/beta hydrolase"/>
    <property type="match status" value="1"/>
</dbReference>
<accession>A0A8J8MAG7</accession>
<keyword evidence="4" id="KW-1185">Reference proteome</keyword>
<proteinExistence type="predicted"/>
<dbReference type="InterPro" id="IPR000073">
    <property type="entry name" value="AB_hydrolase_1"/>
</dbReference>
<keyword evidence="1" id="KW-1133">Transmembrane helix</keyword>
<reference evidence="3 4" key="1">
    <citation type="submission" date="2020-07" db="EMBL/GenBank/DDBJ databases">
        <title>Vallitalea guaymasensis genome.</title>
        <authorList>
            <person name="Postec A."/>
        </authorList>
    </citation>
    <scope>NUCLEOTIDE SEQUENCE [LARGE SCALE GENOMIC DNA]</scope>
    <source>
        <strain evidence="3 4">Ra1766G1</strain>
    </source>
</reference>
<dbReference type="InterPro" id="IPR029058">
    <property type="entry name" value="AB_hydrolase_fold"/>
</dbReference>
<feature type="transmembrane region" description="Helical" evidence="1">
    <location>
        <begin position="7"/>
        <end position="27"/>
    </location>
</feature>
<name>A0A8J8MAG7_9FIRM</name>
<feature type="domain" description="AB hydrolase-1" evidence="2">
    <location>
        <begin position="59"/>
        <end position="166"/>
    </location>
</feature>
<evidence type="ECO:0000313" key="4">
    <source>
        <dbReference type="Proteomes" id="UP000677305"/>
    </source>
</evidence>
<dbReference type="Proteomes" id="UP000677305">
    <property type="component" value="Chromosome"/>
</dbReference>
<dbReference type="RefSeq" id="WP_212693451.1">
    <property type="nucleotide sequence ID" value="NZ_CP058561.1"/>
</dbReference>
<protein>
    <submittedName>
        <fullName evidence="3">Alpha/beta fold hydrolase</fullName>
    </submittedName>
</protein>
<evidence type="ECO:0000256" key="1">
    <source>
        <dbReference type="SAM" id="Phobius"/>
    </source>
</evidence>
<dbReference type="Pfam" id="PF00561">
    <property type="entry name" value="Abhydrolase_1"/>
    <property type="match status" value="1"/>
</dbReference>
<dbReference type="SUPFAM" id="SSF53474">
    <property type="entry name" value="alpha/beta-Hydrolases"/>
    <property type="match status" value="1"/>
</dbReference>
<evidence type="ECO:0000259" key="2">
    <source>
        <dbReference type="Pfam" id="PF00561"/>
    </source>
</evidence>
<dbReference type="KEGG" id="vgu:HYG85_10605"/>
<organism evidence="3 4">
    <name type="scientific">Vallitalea guaymasensis</name>
    <dbReference type="NCBI Taxonomy" id="1185412"/>
    <lineage>
        <taxon>Bacteria</taxon>
        <taxon>Bacillati</taxon>
        <taxon>Bacillota</taxon>
        <taxon>Clostridia</taxon>
        <taxon>Lachnospirales</taxon>
        <taxon>Vallitaleaceae</taxon>
        <taxon>Vallitalea</taxon>
    </lineage>
</organism>
<dbReference type="GO" id="GO:0016787">
    <property type="term" value="F:hydrolase activity"/>
    <property type="evidence" value="ECO:0007669"/>
    <property type="project" value="UniProtKB-KW"/>
</dbReference>
<gene>
    <name evidence="3" type="ORF">HYG85_10605</name>
</gene>
<keyword evidence="1" id="KW-0812">Transmembrane</keyword>
<keyword evidence="3" id="KW-0378">Hydrolase</keyword>
<keyword evidence="1" id="KW-0472">Membrane</keyword>
<sequence>MKKHTKNLFYFLVSLITISLINKIIFITSTIRNNLFSCNSYYYGWKFGKLFYTVQGKGKPILLIHSLYMGSSDYEFRKIVKNLSANHTVYTLDLIGYGRSDKPKITYTAFLYVQLISDFVNEVIKEKTDVIASSSSSSFVTMACYQNPDIFDKLLFINPTSIASLQKNPSKKDKLLKYVLETPILGTTIYNIACSKYILRTNLKKRFYYNKKLVRKKYITIYHEASHLQGSNNKFLYASKCCKYLNVSINSAIENINNSIYILTGDNDNSEDIINSYLTLNPAIEYSYVHDTKLLPHLEKPADIIDICNIYFN</sequence>
<evidence type="ECO:0000313" key="3">
    <source>
        <dbReference type="EMBL" id="QUH29354.1"/>
    </source>
</evidence>
<dbReference type="PANTHER" id="PTHR46438">
    <property type="entry name" value="ALPHA/BETA-HYDROLASES SUPERFAMILY PROTEIN"/>
    <property type="match status" value="1"/>
</dbReference>
<dbReference type="AlphaFoldDB" id="A0A8J8MAG7"/>
<dbReference type="PANTHER" id="PTHR46438:SF2">
    <property type="entry name" value="ALPHA_BETA-HYDROLASES SUPERFAMILY PROTEIN"/>
    <property type="match status" value="1"/>
</dbReference>
<dbReference type="EMBL" id="CP058561">
    <property type="protein sequence ID" value="QUH29354.1"/>
    <property type="molecule type" value="Genomic_DNA"/>
</dbReference>